<organism evidence="1 2">
    <name type="scientific">Hyalomma asiaticum</name>
    <name type="common">Tick</name>
    <dbReference type="NCBI Taxonomy" id="266040"/>
    <lineage>
        <taxon>Eukaryota</taxon>
        <taxon>Metazoa</taxon>
        <taxon>Ecdysozoa</taxon>
        <taxon>Arthropoda</taxon>
        <taxon>Chelicerata</taxon>
        <taxon>Arachnida</taxon>
        <taxon>Acari</taxon>
        <taxon>Parasitiformes</taxon>
        <taxon>Ixodida</taxon>
        <taxon>Ixodoidea</taxon>
        <taxon>Ixodidae</taxon>
        <taxon>Hyalomminae</taxon>
        <taxon>Hyalomma</taxon>
    </lineage>
</organism>
<reference evidence="1" key="1">
    <citation type="submission" date="2020-05" db="EMBL/GenBank/DDBJ databases">
        <title>Large-scale comparative analyses of tick genomes elucidate their genetic diversity and vector capacities.</title>
        <authorList>
            <person name="Jia N."/>
            <person name="Wang J."/>
            <person name="Shi W."/>
            <person name="Du L."/>
            <person name="Sun Y."/>
            <person name="Zhan W."/>
            <person name="Jiang J."/>
            <person name="Wang Q."/>
            <person name="Zhang B."/>
            <person name="Ji P."/>
            <person name="Sakyi L.B."/>
            <person name="Cui X."/>
            <person name="Yuan T."/>
            <person name="Jiang B."/>
            <person name="Yang W."/>
            <person name="Lam T.T.-Y."/>
            <person name="Chang Q."/>
            <person name="Ding S."/>
            <person name="Wang X."/>
            <person name="Zhu J."/>
            <person name="Ruan X."/>
            <person name="Zhao L."/>
            <person name="Wei J."/>
            <person name="Que T."/>
            <person name="Du C."/>
            <person name="Cheng J."/>
            <person name="Dai P."/>
            <person name="Han X."/>
            <person name="Huang E."/>
            <person name="Gao Y."/>
            <person name="Liu J."/>
            <person name="Shao H."/>
            <person name="Ye R."/>
            <person name="Li L."/>
            <person name="Wei W."/>
            <person name="Wang X."/>
            <person name="Wang C."/>
            <person name="Yang T."/>
            <person name="Huo Q."/>
            <person name="Li W."/>
            <person name="Guo W."/>
            <person name="Chen H."/>
            <person name="Zhou L."/>
            <person name="Ni X."/>
            <person name="Tian J."/>
            <person name="Zhou Y."/>
            <person name="Sheng Y."/>
            <person name="Liu T."/>
            <person name="Pan Y."/>
            <person name="Xia L."/>
            <person name="Li J."/>
            <person name="Zhao F."/>
            <person name="Cao W."/>
        </authorList>
    </citation>
    <scope>NUCLEOTIDE SEQUENCE</scope>
    <source>
        <strain evidence="1">Hyas-2018</strain>
    </source>
</reference>
<dbReference type="Proteomes" id="UP000821845">
    <property type="component" value="Chromosome 1"/>
</dbReference>
<proteinExistence type="predicted"/>
<evidence type="ECO:0000313" key="1">
    <source>
        <dbReference type="EMBL" id="KAH6944073.1"/>
    </source>
</evidence>
<protein>
    <submittedName>
        <fullName evidence="1">Uncharacterized protein</fullName>
    </submittedName>
</protein>
<comment type="caution">
    <text evidence="1">The sequence shown here is derived from an EMBL/GenBank/DDBJ whole genome shotgun (WGS) entry which is preliminary data.</text>
</comment>
<sequence length="110" mass="12430">MRRGSPRVFAVGDRVLVRPVHGLVYWWPGEVMCVKSSSTYRVYVRNTERMVDVDHVRPSNIEPTARHDRVPTLPEVELPRASDSTYYSDDQPKSGAVGTSSEPATSRQSR</sequence>
<gene>
    <name evidence="1" type="ORF">HPB50_001595</name>
</gene>
<dbReference type="EMBL" id="CM023481">
    <property type="protein sequence ID" value="KAH6944073.1"/>
    <property type="molecule type" value="Genomic_DNA"/>
</dbReference>
<keyword evidence="2" id="KW-1185">Reference proteome</keyword>
<name>A0ACB7TD59_HYAAI</name>
<accession>A0ACB7TD59</accession>
<evidence type="ECO:0000313" key="2">
    <source>
        <dbReference type="Proteomes" id="UP000821845"/>
    </source>
</evidence>